<sequence length="377" mass="43286">MIRHFILCFFLIFRLIQTENECPFGFEFYSETAICYHLSDDLYDFNGAIGYCQRMGGRLVSLIQGEKDGIANLTSHLFVQPWIASKRNTTTGIFYNIDGSVFIPGEWTTGEPSTSNGDCVTFKGVGPIYGLQTTQCYQQQFAFCKIVPNLCNGGIQNGTFGSIQSPQYPNQYYNKLMCLYYLYAPEGFSINIFFPKINTEKYYDYVEIYEKNSTLYPDRIVGLTGNITNYEYRSNGSFLLIVFRTNYVITDTGFFAAWNVERIQPPIISNSTTNGELTSPNYPNEYDTFDNQIYYIQVLEGERISLEIDDFVTQETFDFLEIFEGFNQTISKSIATLSGNSISPWNWLSSSNEVSLKFVSDGSYQYKGWHLKWNMVK</sequence>
<dbReference type="InterPro" id="IPR000859">
    <property type="entry name" value="CUB_dom"/>
</dbReference>
<dbReference type="InterPro" id="IPR016187">
    <property type="entry name" value="CTDL_fold"/>
</dbReference>
<keyword evidence="7" id="KW-1185">Reference proteome</keyword>
<dbReference type="STRING" id="1561998.A0A1I7UVS0"/>
<reference evidence="8" key="1">
    <citation type="submission" date="2016-11" db="UniProtKB">
        <authorList>
            <consortium name="WormBaseParasite"/>
        </authorList>
    </citation>
    <scope>IDENTIFICATION</scope>
</reference>
<keyword evidence="1" id="KW-0677">Repeat</keyword>
<organism evidence="7 8">
    <name type="scientific">Caenorhabditis tropicalis</name>
    <dbReference type="NCBI Taxonomy" id="1561998"/>
    <lineage>
        <taxon>Eukaryota</taxon>
        <taxon>Metazoa</taxon>
        <taxon>Ecdysozoa</taxon>
        <taxon>Nematoda</taxon>
        <taxon>Chromadorea</taxon>
        <taxon>Rhabditida</taxon>
        <taxon>Rhabditina</taxon>
        <taxon>Rhabditomorpha</taxon>
        <taxon>Rhabditoidea</taxon>
        <taxon>Rhabditidae</taxon>
        <taxon>Peloderinae</taxon>
        <taxon>Caenorhabditis</taxon>
    </lineage>
</organism>
<comment type="caution">
    <text evidence="3">Lacks conserved residue(s) required for the propagation of feature annotation.</text>
</comment>
<evidence type="ECO:0000256" key="1">
    <source>
        <dbReference type="ARBA" id="ARBA00022737"/>
    </source>
</evidence>
<dbReference type="CDD" id="cd00037">
    <property type="entry name" value="CLECT"/>
    <property type="match status" value="1"/>
</dbReference>
<feature type="chain" id="PRO_5009309444" evidence="4">
    <location>
        <begin position="19"/>
        <end position="377"/>
    </location>
</feature>
<dbReference type="InterPro" id="IPR001304">
    <property type="entry name" value="C-type_lectin-like"/>
</dbReference>
<dbReference type="PROSITE" id="PS50041">
    <property type="entry name" value="C_TYPE_LECTIN_2"/>
    <property type="match status" value="1"/>
</dbReference>
<feature type="domain" description="CUB" evidence="5">
    <location>
        <begin position="264"/>
        <end position="376"/>
    </location>
</feature>
<proteinExistence type="predicted"/>
<keyword evidence="4" id="KW-0732">Signal</keyword>
<feature type="domain" description="C-type lectin" evidence="6">
    <location>
        <begin position="35"/>
        <end position="145"/>
    </location>
</feature>
<dbReference type="Gene3D" id="3.10.100.10">
    <property type="entry name" value="Mannose-Binding Protein A, subunit A"/>
    <property type="match status" value="1"/>
</dbReference>
<name>A0A1I7UVS0_9PELO</name>
<evidence type="ECO:0000313" key="7">
    <source>
        <dbReference type="Proteomes" id="UP000095282"/>
    </source>
</evidence>
<dbReference type="PROSITE" id="PS01180">
    <property type="entry name" value="CUB"/>
    <property type="match status" value="2"/>
</dbReference>
<evidence type="ECO:0000256" key="3">
    <source>
        <dbReference type="PROSITE-ProRule" id="PRU00059"/>
    </source>
</evidence>
<dbReference type="SMART" id="SM00042">
    <property type="entry name" value="CUB"/>
    <property type="match status" value="2"/>
</dbReference>
<evidence type="ECO:0000256" key="2">
    <source>
        <dbReference type="ARBA" id="ARBA00023157"/>
    </source>
</evidence>
<dbReference type="CDD" id="cd00041">
    <property type="entry name" value="CUB"/>
    <property type="match status" value="2"/>
</dbReference>
<evidence type="ECO:0000256" key="4">
    <source>
        <dbReference type="SAM" id="SignalP"/>
    </source>
</evidence>
<evidence type="ECO:0000313" key="8">
    <source>
        <dbReference type="WBParaSite" id="Csp11.Scaffold630.g19836.t1"/>
    </source>
</evidence>
<keyword evidence="2 3" id="KW-1015">Disulfide bond</keyword>
<dbReference type="AlphaFoldDB" id="A0A1I7UVS0"/>
<accession>A0A1I7UVS0</accession>
<protein>
    <submittedName>
        <fullName evidence="8">C-type LECtin</fullName>
    </submittedName>
</protein>
<feature type="disulfide bond" evidence="3">
    <location>
        <begin position="151"/>
        <end position="178"/>
    </location>
</feature>
<feature type="domain" description="CUB" evidence="5">
    <location>
        <begin position="151"/>
        <end position="261"/>
    </location>
</feature>
<dbReference type="InterPro" id="IPR016186">
    <property type="entry name" value="C-type_lectin-like/link_sf"/>
</dbReference>
<dbReference type="PANTHER" id="PTHR24251">
    <property type="entry name" value="OVOCHYMASE-RELATED"/>
    <property type="match status" value="1"/>
</dbReference>
<evidence type="ECO:0000259" key="6">
    <source>
        <dbReference type="PROSITE" id="PS50041"/>
    </source>
</evidence>
<dbReference type="WBParaSite" id="Csp11.Scaffold630.g19836.t1">
    <property type="protein sequence ID" value="Csp11.Scaffold630.g19836.t1"/>
    <property type="gene ID" value="Csp11.Scaffold630.g19836"/>
</dbReference>
<dbReference type="SUPFAM" id="SSF56436">
    <property type="entry name" value="C-type lectin-like"/>
    <property type="match status" value="1"/>
</dbReference>
<dbReference type="InterPro" id="IPR035914">
    <property type="entry name" value="Sperma_CUB_dom_sf"/>
</dbReference>
<dbReference type="SUPFAM" id="SSF49854">
    <property type="entry name" value="Spermadhesin, CUB domain"/>
    <property type="match status" value="2"/>
</dbReference>
<dbReference type="Proteomes" id="UP000095282">
    <property type="component" value="Unplaced"/>
</dbReference>
<feature type="signal peptide" evidence="4">
    <location>
        <begin position="1"/>
        <end position="18"/>
    </location>
</feature>
<dbReference type="Gene3D" id="2.60.120.290">
    <property type="entry name" value="Spermadhesin, CUB domain"/>
    <property type="match status" value="2"/>
</dbReference>
<dbReference type="eggNOG" id="KOG4297">
    <property type="taxonomic scope" value="Eukaryota"/>
</dbReference>
<dbReference type="Pfam" id="PF00431">
    <property type="entry name" value="CUB"/>
    <property type="match status" value="2"/>
</dbReference>
<dbReference type="SMART" id="SM00034">
    <property type="entry name" value="CLECT"/>
    <property type="match status" value="1"/>
</dbReference>
<evidence type="ECO:0000259" key="5">
    <source>
        <dbReference type="PROSITE" id="PS01180"/>
    </source>
</evidence>